<organism evidence="2 3">
    <name type="scientific">Tumebacillus avium</name>
    <dbReference type="NCBI Taxonomy" id="1903704"/>
    <lineage>
        <taxon>Bacteria</taxon>
        <taxon>Bacillati</taxon>
        <taxon>Bacillota</taxon>
        <taxon>Bacilli</taxon>
        <taxon>Bacillales</taxon>
        <taxon>Alicyclobacillaceae</taxon>
        <taxon>Tumebacillus</taxon>
    </lineage>
</organism>
<dbReference type="AlphaFoldDB" id="A0A1Y0IKQ9"/>
<dbReference type="GO" id="GO:0016747">
    <property type="term" value="F:acyltransferase activity, transferring groups other than amino-acyl groups"/>
    <property type="evidence" value="ECO:0007669"/>
    <property type="project" value="InterPro"/>
</dbReference>
<gene>
    <name evidence="2" type="ORF">CBW65_02810</name>
</gene>
<evidence type="ECO:0000313" key="2">
    <source>
        <dbReference type="EMBL" id="ARU60105.1"/>
    </source>
</evidence>
<evidence type="ECO:0000313" key="3">
    <source>
        <dbReference type="Proteomes" id="UP000195437"/>
    </source>
</evidence>
<sequence length="205" mass="23414">MVPAMAATLRSAGITERCNDGEILAAIYSFQLHKKGAIMLNFILETVKAEQKEALLNIAEFYIYHFSTLKDIDLNEQGRWEFKPVLNYVDAEAEGRYAYFVRVEGKLAGFVLVSKDGDEGEAGIDEFFIMAKYRRNGLGQAVARQLFDMFPGRWFVYEYFKNESAISFWRRVIGEYTNGNYVETPVDEPNGYVGFIQRFTAEGKA</sequence>
<feature type="domain" description="N-acetyltransferase" evidence="1">
    <location>
        <begin position="56"/>
        <end position="202"/>
    </location>
</feature>
<protein>
    <recommendedName>
        <fullName evidence="1">N-acetyltransferase domain-containing protein</fullName>
    </recommendedName>
</protein>
<name>A0A1Y0IKQ9_9BACL</name>
<evidence type="ECO:0000259" key="1">
    <source>
        <dbReference type="PROSITE" id="PS51186"/>
    </source>
</evidence>
<reference evidence="3" key="1">
    <citation type="submission" date="2017-05" db="EMBL/GenBank/DDBJ databases">
        <authorList>
            <person name="Sung H."/>
        </authorList>
    </citation>
    <scope>NUCLEOTIDE SEQUENCE [LARGE SCALE GENOMIC DNA]</scope>
    <source>
        <strain evidence="3">AR23208</strain>
    </source>
</reference>
<dbReference type="SUPFAM" id="SSF55729">
    <property type="entry name" value="Acyl-CoA N-acyltransferases (Nat)"/>
    <property type="match status" value="1"/>
</dbReference>
<dbReference type="CDD" id="cd04301">
    <property type="entry name" value="NAT_SF"/>
    <property type="match status" value="1"/>
</dbReference>
<dbReference type="InterPro" id="IPR000182">
    <property type="entry name" value="GNAT_dom"/>
</dbReference>
<dbReference type="Gene3D" id="3.40.630.30">
    <property type="match status" value="1"/>
</dbReference>
<dbReference type="InterPro" id="IPR016181">
    <property type="entry name" value="Acyl_CoA_acyltransferase"/>
</dbReference>
<dbReference type="Pfam" id="PF00583">
    <property type="entry name" value="Acetyltransf_1"/>
    <property type="match status" value="1"/>
</dbReference>
<dbReference type="Proteomes" id="UP000195437">
    <property type="component" value="Chromosome"/>
</dbReference>
<dbReference type="KEGG" id="tum:CBW65_02810"/>
<accession>A0A1Y0IKQ9</accession>
<proteinExistence type="predicted"/>
<keyword evidence="3" id="KW-1185">Reference proteome</keyword>
<dbReference type="EMBL" id="CP021434">
    <property type="protein sequence ID" value="ARU60105.1"/>
    <property type="molecule type" value="Genomic_DNA"/>
</dbReference>
<dbReference type="PROSITE" id="PS51186">
    <property type="entry name" value="GNAT"/>
    <property type="match status" value="1"/>
</dbReference>